<reference evidence="1 2" key="1">
    <citation type="journal article" date="2019" name="Sci. Rep.">
        <title>Orb-weaving spider Araneus ventricosus genome elucidates the spidroin gene catalogue.</title>
        <authorList>
            <person name="Kono N."/>
            <person name="Nakamura H."/>
            <person name="Ohtoshi R."/>
            <person name="Moran D.A.P."/>
            <person name="Shinohara A."/>
            <person name="Yoshida Y."/>
            <person name="Fujiwara M."/>
            <person name="Mori M."/>
            <person name="Tomita M."/>
            <person name="Arakawa K."/>
        </authorList>
    </citation>
    <scope>NUCLEOTIDE SEQUENCE [LARGE SCALE GENOMIC DNA]</scope>
</reference>
<evidence type="ECO:0000313" key="1">
    <source>
        <dbReference type="EMBL" id="GBM92215.1"/>
    </source>
</evidence>
<dbReference type="EMBL" id="BGPR01003771">
    <property type="protein sequence ID" value="GBM92215.1"/>
    <property type="molecule type" value="Genomic_DNA"/>
</dbReference>
<dbReference type="AlphaFoldDB" id="A0A4Y2JQZ6"/>
<proteinExistence type="predicted"/>
<sequence length="162" mass="18323">MEGEDDGTPKRVRANESVEPMALAVSHDKDNAVFAHDICKQKVIAERAFVIFGKKLNSLMRMLHILQKDEFLDPNTDTGYLYLSREMEIAQAAKDKQEGIVNSFPPCVNPVECILGSREVGNQGAEDNFEFRNRRKVAKNRQLPAETPIKLENKFSCLNNNN</sequence>
<evidence type="ECO:0000313" key="2">
    <source>
        <dbReference type="Proteomes" id="UP000499080"/>
    </source>
</evidence>
<accession>A0A4Y2JQZ6</accession>
<organism evidence="1 2">
    <name type="scientific">Araneus ventricosus</name>
    <name type="common">Orbweaver spider</name>
    <name type="synonym">Epeira ventricosa</name>
    <dbReference type="NCBI Taxonomy" id="182803"/>
    <lineage>
        <taxon>Eukaryota</taxon>
        <taxon>Metazoa</taxon>
        <taxon>Ecdysozoa</taxon>
        <taxon>Arthropoda</taxon>
        <taxon>Chelicerata</taxon>
        <taxon>Arachnida</taxon>
        <taxon>Araneae</taxon>
        <taxon>Araneomorphae</taxon>
        <taxon>Entelegynae</taxon>
        <taxon>Araneoidea</taxon>
        <taxon>Araneidae</taxon>
        <taxon>Araneus</taxon>
    </lineage>
</organism>
<comment type="caution">
    <text evidence="1">The sequence shown here is derived from an EMBL/GenBank/DDBJ whole genome shotgun (WGS) entry which is preliminary data.</text>
</comment>
<gene>
    <name evidence="1" type="ORF">AVEN_58235_1</name>
</gene>
<dbReference type="Proteomes" id="UP000499080">
    <property type="component" value="Unassembled WGS sequence"/>
</dbReference>
<protein>
    <submittedName>
        <fullName evidence="1">Uncharacterized protein</fullName>
    </submittedName>
</protein>
<name>A0A4Y2JQZ6_ARAVE</name>
<keyword evidence="2" id="KW-1185">Reference proteome</keyword>